<dbReference type="Gene3D" id="1.10.246.220">
    <property type="match status" value="1"/>
</dbReference>
<organism evidence="2 3">
    <name type="scientific">Crotalaria pallida</name>
    <name type="common">Smooth rattlebox</name>
    <name type="synonym">Crotalaria striata</name>
    <dbReference type="NCBI Taxonomy" id="3830"/>
    <lineage>
        <taxon>Eukaryota</taxon>
        <taxon>Viridiplantae</taxon>
        <taxon>Streptophyta</taxon>
        <taxon>Embryophyta</taxon>
        <taxon>Tracheophyta</taxon>
        <taxon>Spermatophyta</taxon>
        <taxon>Magnoliopsida</taxon>
        <taxon>eudicotyledons</taxon>
        <taxon>Gunneridae</taxon>
        <taxon>Pentapetalae</taxon>
        <taxon>rosids</taxon>
        <taxon>fabids</taxon>
        <taxon>Fabales</taxon>
        <taxon>Fabaceae</taxon>
        <taxon>Papilionoideae</taxon>
        <taxon>50 kb inversion clade</taxon>
        <taxon>genistoids sensu lato</taxon>
        <taxon>core genistoids</taxon>
        <taxon>Crotalarieae</taxon>
        <taxon>Crotalaria</taxon>
    </lineage>
</organism>
<dbReference type="EMBL" id="JAYWIO010000008">
    <property type="protein sequence ID" value="KAK7243812.1"/>
    <property type="molecule type" value="Genomic_DNA"/>
</dbReference>
<gene>
    <name evidence="2" type="ORF">RIF29_38624</name>
</gene>
<reference evidence="2 3" key="1">
    <citation type="submission" date="2024-01" db="EMBL/GenBank/DDBJ databases">
        <title>The genomes of 5 underutilized Papilionoideae crops provide insights into root nodulation and disease resistanc.</title>
        <authorList>
            <person name="Yuan L."/>
        </authorList>
    </citation>
    <scope>NUCLEOTIDE SEQUENCE [LARGE SCALE GENOMIC DNA]</scope>
    <source>
        <strain evidence="2">ZHUSHIDOU_FW_LH</strain>
        <tissue evidence="2">Leaf</tissue>
    </source>
</reference>
<name>A0AAN9HPW5_CROPI</name>
<evidence type="ECO:0000256" key="1">
    <source>
        <dbReference type="SAM" id="MobiDB-lite"/>
    </source>
</evidence>
<keyword evidence="3" id="KW-1185">Reference proteome</keyword>
<evidence type="ECO:0008006" key="4">
    <source>
        <dbReference type="Google" id="ProtNLM"/>
    </source>
</evidence>
<evidence type="ECO:0000313" key="2">
    <source>
        <dbReference type="EMBL" id="KAK7243812.1"/>
    </source>
</evidence>
<evidence type="ECO:0000313" key="3">
    <source>
        <dbReference type="Proteomes" id="UP001372338"/>
    </source>
</evidence>
<comment type="caution">
    <text evidence="2">The sequence shown here is derived from an EMBL/GenBank/DDBJ whole genome shotgun (WGS) entry which is preliminary data.</text>
</comment>
<dbReference type="SUPFAM" id="SSF46689">
    <property type="entry name" value="Homeodomain-like"/>
    <property type="match status" value="1"/>
</dbReference>
<dbReference type="AlphaFoldDB" id="A0AAN9HPW5"/>
<accession>A0AAN9HPW5</accession>
<feature type="region of interest" description="Disordered" evidence="1">
    <location>
        <begin position="205"/>
        <end position="227"/>
    </location>
</feature>
<proteinExistence type="predicted"/>
<dbReference type="Proteomes" id="UP001372338">
    <property type="component" value="Unassembled WGS sequence"/>
</dbReference>
<protein>
    <recommendedName>
        <fullName evidence="4">Myb-like domain-containing protein</fullName>
    </recommendedName>
</protein>
<dbReference type="CDD" id="cd11660">
    <property type="entry name" value="SANT_TRF"/>
    <property type="match status" value="1"/>
</dbReference>
<dbReference type="InterPro" id="IPR009057">
    <property type="entry name" value="Homeodomain-like_sf"/>
</dbReference>
<sequence>MHQLKSMIVRWELQFHIQTLVAKLRARQKERLALRNTSKATPSSPRLIDPEQSSFLIIDKYNESIGSNDSNQANKSKELTQGADGWSEYELDALWVGVRRHGQHNWEAILTDPVTTLLNNKSPLELSKKWEEEIEKVFPMATAQAGSNYPQGASTNMIPKVPEHLKVFEASAKATCSTSVVPEPRLLLGGHFPIPNIGIWKKKKASSHDTGNLASNPILIDSDSESD</sequence>